<evidence type="ECO:0000256" key="1">
    <source>
        <dbReference type="ARBA" id="ARBA00005698"/>
    </source>
</evidence>
<dbReference type="AlphaFoldDB" id="A0A6B0YZL1"/>
<keyword evidence="2" id="KW-0520">NAD</keyword>
<dbReference type="EMBL" id="VXRG01000152">
    <property type="protein sequence ID" value="MXY95419.1"/>
    <property type="molecule type" value="Genomic_DNA"/>
</dbReference>
<dbReference type="PANTHER" id="PTHR33269">
    <property type="entry name" value="NADH-UBIQUINONE OXIDOREDUCTASE CHAIN 6"/>
    <property type="match status" value="1"/>
</dbReference>
<accession>A0A6B0YZL1</accession>
<keyword evidence="2" id="KW-1003">Cell membrane</keyword>
<name>A0A6B0YZL1_9CHLR</name>
<dbReference type="GO" id="GO:0008137">
    <property type="term" value="F:NADH dehydrogenase (ubiquinone) activity"/>
    <property type="evidence" value="ECO:0007669"/>
    <property type="project" value="UniProtKB-UniRule"/>
</dbReference>
<feature type="transmembrane region" description="Helical" evidence="2">
    <location>
        <begin position="59"/>
        <end position="78"/>
    </location>
</feature>
<feature type="transmembrane region" description="Helical" evidence="2">
    <location>
        <begin position="29"/>
        <end position="47"/>
    </location>
</feature>
<comment type="caution">
    <text evidence="3">The sequence shown here is derived from an EMBL/GenBank/DDBJ whole genome shotgun (WGS) entry which is preliminary data.</text>
</comment>
<dbReference type="PANTHER" id="PTHR33269:SF17">
    <property type="entry name" value="NADH-UBIQUINONE OXIDOREDUCTASE CHAIN 6"/>
    <property type="match status" value="1"/>
</dbReference>
<sequence length="181" mass="19003">MSWSLIFFLLVGAVSLAAALGVVTSRQPVHSALFLLTNFATLAVLYITLDAQFLAAAQVIVYAGGIVILILFVIMLIGGDTNDFSAAQRAWSRTVGIALGIILLLVISYSALSRMMGPSEESAALLRGGTPEAVGIELFTKYILPFELVALLLLVALIGALVLGRQQEGAGEGIPSVKANE</sequence>
<dbReference type="Gene3D" id="1.20.120.1200">
    <property type="entry name" value="NADH-ubiquinone/plastoquinone oxidoreductase chain 6, subunit NuoJ"/>
    <property type="match status" value="1"/>
</dbReference>
<keyword evidence="2" id="KW-0874">Quinone</keyword>
<keyword evidence="2" id="KW-0472">Membrane</keyword>
<dbReference type="GO" id="GO:0048038">
    <property type="term" value="F:quinone binding"/>
    <property type="evidence" value="ECO:0007669"/>
    <property type="project" value="UniProtKB-UniRule"/>
</dbReference>
<dbReference type="InterPro" id="IPR042106">
    <property type="entry name" value="Nuo/plastoQ_OxRdtase_6_NuoJ"/>
</dbReference>
<gene>
    <name evidence="3" type="ORF">F4Y42_18410</name>
</gene>
<dbReference type="InterPro" id="IPR001457">
    <property type="entry name" value="NADH_UbQ/plastoQ_OxRdtase_su6"/>
</dbReference>
<feature type="transmembrane region" description="Helical" evidence="2">
    <location>
        <begin position="142"/>
        <end position="163"/>
    </location>
</feature>
<keyword evidence="2" id="KW-1133">Transmembrane helix</keyword>
<comment type="similarity">
    <text evidence="1 2">Belongs to the complex I subunit 6 family.</text>
</comment>
<dbReference type="GO" id="GO:0005886">
    <property type="term" value="C:plasma membrane"/>
    <property type="evidence" value="ECO:0007669"/>
    <property type="project" value="UniProtKB-SubCell"/>
</dbReference>
<evidence type="ECO:0000313" key="3">
    <source>
        <dbReference type="EMBL" id="MXY95419.1"/>
    </source>
</evidence>
<comment type="catalytic activity">
    <reaction evidence="2">
        <text>a quinone + NADH + 5 H(+)(in) = a quinol + NAD(+) + 4 H(+)(out)</text>
        <dbReference type="Rhea" id="RHEA:57888"/>
        <dbReference type="ChEBI" id="CHEBI:15378"/>
        <dbReference type="ChEBI" id="CHEBI:24646"/>
        <dbReference type="ChEBI" id="CHEBI:57540"/>
        <dbReference type="ChEBI" id="CHEBI:57945"/>
        <dbReference type="ChEBI" id="CHEBI:132124"/>
    </reaction>
</comment>
<reference evidence="3" key="1">
    <citation type="submission" date="2019-09" db="EMBL/GenBank/DDBJ databases">
        <title>Characterisation of the sponge microbiome using genome-centric metagenomics.</title>
        <authorList>
            <person name="Engelberts J.P."/>
            <person name="Robbins S.J."/>
            <person name="De Goeij J.M."/>
            <person name="Aranda M."/>
            <person name="Bell S.C."/>
            <person name="Webster N.S."/>
        </authorList>
    </citation>
    <scope>NUCLEOTIDE SEQUENCE</scope>
    <source>
        <strain evidence="3">SB0664_bin_27</strain>
    </source>
</reference>
<keyword evidence="2" id="KW-0812">Transmembrane</keyword>
<proteinExistence type="inferred from homology"/>
<organism evidence="3">
    <name type="scientific">Caldilineaceae bacterium SB0664_bin_27</name>
    <dbReference type="NCBI Taxonomy" id="2605260"/>
    <lineage>
        <taxon>Bacteria</taxon>
        <taxon>Bacillati</taxon>
        <taxon>Chloroflexota</taxon>
        <taxon>Caldilineae</taxon>
        <taxon>Caldilineales</taxon>
        <taxon>Caldilineaceae</taxon>
    </lineage>
</organism>
<comment type="function">
    <text evidence="2">NDH-1 shuttles electrons from NADH, via FMN and iron-sulfur (Fe-S) centers, to quinones in the respiratory chain. Couples the redox reaction to proton translocation (for every two electrons transferred, four hydrogen ions are translocated across the cytoplasmic membrane), and thus conserves the redox energy in a proton gradient.</text>
</comment>
<comment type="subcellular location">
    <subcellularLocation>
        <location evidence="2">Cell membrane</location>
        <topology evidence="2">Multi-pass membrane protein</topology>
    </subcellularLocation>
</comment>
<comment type="caution">
    <text evidence="2">Lacks conserved residue(s) required for the propagation of feature annotation.</text>
</comment>
<evidence type="ECO:0000256" key="2">
    <source>
        <dbReference type="RuleBase" id="RU004429"/>
    </source>
</evidence>
<protein>
    <recommendedName>
        <fullName evidence="2">NADH-quinone oxidoreductase subunit J</fullName>
        <ecNumber evidence="2">7.1.1.-</ecNumber>
    </recommendedName>
</protein>
<dbReference type="Pfam" id="PF00499">
    <property type="entry name" value="Oxidored_q3"/>
    <property type="match status" value="1"/>
</dbReference>
<feature type="transmembrane region" description="Helical" evidence="2">
    <location>
        <begin position="90"/>
        <end position="112"/>
    </location>
</feature>
<dbReference type="EC" id="7.1.1.-" evidence="2"/>